<dbReference type="PANTHER" id="PTHR40012">
    <property type="entry name" value="AUTOPHAGY-RELATED PROTEIN 29"/>
    <property type="match status" value="1"/>
</dbReference>
<evidence type="ECO:0000256" key="6">
    <source>
        <dbReference type="ARBA" id="ARBA00023006"/>
    </source>
</evidence>
<dbReference type="GO" id="GO:0015031">
    <property type="term" value="P:protein transport"/>
    <property type="evidence" value="ECO:0007669"/>
    <property type="project" value="UniProtKB-KW"/>
</dbReference>
<evidence type="ECO:0000256" key="5">
    <source>
        <dbReference type="ARBA" id="ARBA00022927"/>
    </source>
</evidence>
<dbReference type="GO" id="GO:0000045">
    <property type="term" value="P:autophagosome assembly"/>
    <property type="evidence" value="ECO:0007669"/>
    <property type="project" value="InterPro"/>
</dbReference>
<evidence type="ECO:0000313" key="10">
    <source>
        <dbReference type="Proteomes" id="UP000189911"/>
    </source>
</evidence>
<dbReference type="PANTHER" id="PTHR40012:SF1">
    <property type="entry name" value="AUTOPHAGY-RELATED PROTEIN 29"/>
    <property type="match status" value="1"/>
</dbReference>
<evidence type="ECO:0000256" key="3">
    <source>
        <dbReference type="ARBA" id="ARBA00013784"/>
    </source>
</evidence>
<dbReference type="InterPro" id="IPR040666">
    <property type="entry name" value="Atg29_N"/>
</dbReference>
<evidence type="ECO:0000256" key="2">
    <source>
        <dbReference type="ARBA" id="ARBA00010082"/>
    </source>
</evidence>
<proteinExistence type="inferred from homology"/>
<accession>A0A1G4KMQ1</accession>
<evidence type="ECO:0000256" key="1">
    <source>
        <dbReference type="ARBA" id="ARBA00004329"/>
    </source>
</evidence>
<comment type="subcellular location">
    <subcellularLocation>
        <location evidence="1">Preautophagosomal structure</location>
    </subcellularLocation>
</comment>
<reference evidence="10" key="1">
    <citation type="submission" date="2016-03" db="EMBL/GenBank/DDBJ databases">
        <authorList>
            <person name="Devillers Hugo."/>
        </authorList>
    </citation>
    <scope>NUCLEOTIDE SEQUENCE [LARGE SCALE GENOMIC DNA]</scope>
</reference>
<dbReference type="GO" id="GO:0000407">
    <property type="term" value="C:phagophore assembly site"/>
    <property type="evidence" value="ECO:0007669"/>
    <property type="project" value="UniProtKB-SubCell"/>
</dbReference>
<keyword evidence="6" id="KW-0072">Autophagy</keyword>
<feature type="region of interest" description="Disordered" evidence="7">
    <location>
        <begin position="89"/>
        <end position="118"/>
    </location>
</feature>
<feature type="compositionally biased region" description="Acidic residues" evidence="7">
    <location>
        <begin position="97"/>
        <end position="118"/>
    </location>
</feature>
<evidence type="ECO:0000313" key="9">
    <source>
        <dbReference type="EMBL" id="SCV05834.1"/>
    </source>
</evidence>
<organism evidence="9 10">
    <name type="scientific">Lachancea nothofagi CBS 11611</name>
    <dbReference type="NCBI Taxonomy" id="1266666"/>
    <lineage>
        <taxon>Eukaryota</taxon>
        <taxon>Fungi</taxon>
        <taxon>Dikarya</taxon>
        <taxon>Ascomycota</taxon>
        <taxon>Saccharomycotina</taxon>
        <taxon>Saccharomycetes</taxon>
        <taxon>Saccharomycetales</taxon>
        <taxon>Saccharomycetaceae</taxon>
        <taxon>Lachancea</taxon>
    </lineage>
</organism>
<dbReference type="OrthoDB" id="21072at2759"/>
<evidence type="ECO:0000256" key="7">
    <source>
        <dbReference type="SAM" id="MobiDB-lite"/>
    </source>
</evidence>
<gene>
    <name evidence="9" type="ORF">LANO_0H16204G</name>
</gene>
<keyword evidence="5" id="KW-0653">Protein transport</keyword>
<sequence>MNAENTIVYVKISGRTRDGFVDPPKFKWDLEKDKKLWSKVSRFGNQKKTIDWVRLSRDFETPEYFLRKRSYRLFAKHLKMLEQEIETKTRGLTAGSEIEDTDSANNNEEFEDNDGGEDDEFLASEGLKNLRSSKILNQKVPGDARAAESSLSELSNLSVSKSALEEALLDRLQL</sequence>
<comment type="similarity">
    <text evidence="2">Belongs to the ATG29 family.</text>
</comment>
<dbReference type="InterPro" id="IPR039362">
    <property type="entry name" value="ATG29_sf"/>
</dbReference>
<keyword evidence="4" id="KW-0813">Transport</keyword>
<dbReference type="InterPro" id="IPR039113">
    <property type="entry name" value="ATG29"/>
</dbReference>
<feature type="domain" description="Atg29 N-terminal" evidence="8">
    <location>
        <begin position="7"/>
        <end position="60"/>
    </location>
</feature>
<dbReference type="EMBL" id="LT598447">
    <property type="protein sequence ID" value="SCV05834.1"/>
    <property type="molecule type" value="Genomic_DNA"/>
</dbReference>
<dbReference type="Gene3D" id="1.10.10.2570">
    <property type="match status" value="1"/>
</dbReference>
<protein>
    <recommendedName>
        <fullName evidence="3">Autophagy-related protein 29</fullName>
    </recommendedName>
</protein>
<evidence type="ECO:0000259" key="8">
    <source>
        <dbReference type="Pfam" id="PF18388"/>
    </source>
</evidence>
<name>A0A1G4KMQ1_9SACH</name>
<dbReference type="Pfam" id="PF18388">
    <property type="entry name" value="ATG29_N"/>
    <property type="match status" value="1"/>
</dbReference>
<dbReference type="Proteomes" id="UP000189911">
    <property type="component" value="Chromosome H"/>
</dbReference>
<keyword evidence="10" id="KW-1185">Reference proteome</keyword>
<evidence type="ECO:0000256" key="4">
    <source>
        <dbReference type="ARBA" id="ARBA00022448"/>
    </source>
</evidence>
<dbReference type="AlphaFoldDB" id="A0A1G4KMQ1"/>